<evidence type="ECO:0000313" key="1">
    <source>
        <dbReference type="EMBL" id="RJT28150.1"/>
    </source>
</evidence>
<dbReference type="Proteomes" id="UP000272706">
    <property type="component" value="Unassembled WGS sequence"/>
</dbReference>
<dbReference type="EMBL" id="QZWZ01000055">
    <property type="protein sequence ID" value="RJT28150.1"/>
    <property type="molecule type" value="Genomic_DNA"/>
</dbReference>
<sequence length="186" mass="19847">MGGLAVDVHWERLVLPSVRGFIDSEDSLQHIIAGDNAKLARNVSYETLRLGMVGAIFLYHFAEVALERKALATIKPLAADKGAARHLISNATVAANGDPRPDDHKILGEVADAIKHAELNSPTILHVPKRNRVIEISHAAPSIFAEGLPTGVPQIVIATHAGTRSLSAIMGNVGRGWTNLLGLEPI</sequence>
<organism evidence="1 2">
    <name type="scientific">Mesorhizobium waimense</name>
    <dbReference type="NCBI Taxonomy" id="1300307"/>
    <lineage>
        <taxon>Bacteria</taxon>
        <taxon>Pseudomonadati</taxon>
        <taxon>Pseudomonadota</taxon>
        <taxon>Alphaproteobacteria</taxon>
        <taxon>Hyphomicrobiales</taxon>
        <taxon>Phyllobacteriaceae</taxon>
        <taxon>Mesorhizobium</taxon>
    </lineage>
</organism>
<evidence type="ECO:0000313" key="2">
    <source>
        <dbReference type="Proteomes" id="UP000272706"/>
    </source>
</evidence>
<accession>A0A3A5KB10</accession>
<comment type="caution">
    <text evidence="1">The sequence shown here is derived from an EMBL/GenBank/DDBJ whole genome shotgun (WGS) entry which is preliminary data.</text>
</comment>
<dbReference type="AlphaFoldDB" id="A0A3A5KB10"/>
<keyword evidence="2" id="KW-1185">Reference proteome</keyword>
<dbReference type="RefSeq" id="WP_120018656.1">
    <property type="nucleotide sequence ID" value="NZ_QZWZ01000055.1"/>
</dbReference>
<reference evidence="1 2" key="1">
    <citation type="submission" date="2018-09" db="EMBL/GenBank/DDBJ databases">
        <title>Mesorhizobium carmichaelinearum sp. nov. isolated from Carmichaelinea spp. root nodules in New Zealand.</title>
        <authorList>
            <person name="De Meyer S.E."/>
        </authorList>
    </citation>
    <scope>NUCLEOTIDE SEQUENCE [LARGE SCALE GENOMIC DNA]</scope>
    <source>
        <strain evidence="1 2">ICMP19557</strain>
    </source>
</reference>
<proteinExistence type="predicted"/>
<gene>
    <name evidence="1" type="ORF">D3227_34790</name>
</gene>
<dbReference type="OrthoDB" id="8080262at2"/>
<name>A0A3A5KB10_9HYPH</name>
<protein>
    <submittedName>
        <fullName evidence="1">Uncharacterized protein</fullName>
    </submittedName>
</protein>